<dbReference type="EMBL" id="FUZP01000002">
    <property type="protein sequence ID" value="SKC60771.1"/>
    <property type="molecule type" value="Genomic_DNA"/>
</dbReference>
<gene>
    <name evidence="1" type="ORF">SAMN06309945_2076</name>
</gene>
<dbReference type="STRING" id="123320.SAMN06309945_2076"/>
<organism evidence="1 2">
    <name type="scientific">Okibacterium fritillariae</name>
    <dbReference type="NCBI Taxonomy" id="123320"/>
    <lineage>
        <taxon>Bacteria</taxon>
        <taxon>Bacillati</taxon>
        <taxon>Actinomycetota</taxon>
        <taxon>Actinomycetes</taxon>
        <taxon>Micrococcales</taxon>
        <taxon>Microbacteriaceae</taxon>
        <taxon>Okibacterium</taxon>
    </lineage>
</organism>
<sequence length="290" mass="32382">MMTRLGKAVSRVGRGLRTITVMSRLAVRNRLAKQSVLGQENVVVSLTSYGKRVQTVFYSIESVGIGLDRPARLILWLDDRDIFENLPKNLQRLQARGLEIRLTSNYGPHTKYYPAARELAPLQSPLVTADDDVLYSREWLSSLLNAYREDETAIVAHRVHLITTELDGSIKPYSTWGAAEGTASSPRNFGTGVSGVIYPPDFLEFVGEHGEAFKECAPQADDVWLHAMAIRGRFKVRQADRAPAHYPTIFGSQRVNLWSTNVFNGGNDQQIRETYSATDRSIIAGLDLDD</sequence>
<dbReference type="InterPro" id="IPR029044">
    <property type="entry name" value="Nucleotide-diphossugar_trans"/>
</dbReference>
<dbReference type="AlphaFoldDB" id="A0A1T5KAS8"/>
<keyword evidence="2" id="KW-1185">Reference proteome</keyword>
<protein>
    <recommendedName>
        <fullName evidence="3">Glycosyl transferase family 2</fullName>
    </recommendedName>
</protein>
<accession>A0A1T5KAS8</accession>
<evidence type="ECO:0000313" key="1">
    <source>
        <dbReference type="EMBL" id="SKC60771.1"/>
    </source>
</evidence>
<evidence type="ECO:0000313" key="2">
    <source>
        <dbReference type="Proteomes" id="UP000190857"/>
    </source>
</evidence>
<proteinExistence type="predicted"/>
<evidence type="ECO:0008006" key="3">
    <source>
        <dbReference type="Google" id="ProtNLM"/>
    </source>
</evidence>
<name>A0A1T5KAS8_9MICO</name>
<dbReference type="Proteomes" id="UP000190857">
    <property type="component" value="Unassembled WGS sequence"/>
</dbReference>
<dbReference type="SUPFAM" id="SSF53448">
    <property type="entry name" value="Nucleotide-diphospho-sugar transferases"/>
    <property type="match status" value="1"/>
</dbReference>
<reference evidence="1 2" key="1">
    <citation type="submission" date="2017-02" db="EMBL/GenBank/DDBJ databases">
        <authorList>
            <person name="Peterson S.W."/>
        </authorList>
    </citation>
    <scope>NUCLEOTIDE SEQUENCE [LARGE SCALE GENOMIC DNA]</scope>
    <source>
        <strain evidence="1 2">VKM Ac-2059</strain>
    </source>
</reference>